<name>A0A447UML6_CITKO</name>
<reference evidence="1 2" key="1">
    <citation type="submission" date="2018-12" db="EMBL/GenBank/DDBJ databases">
        <authorList>
            <consortium name="Pathogen Informatics"/>
        </authorList>
    </citation>
    <scope>NUCLEOTIDE SEQUENCE [LARGE SCALE GENOMIC DNA]</scope>
    <source>
        <strain evidence="1 2">NCTC11075</strain>
    </source>
</reference>
<evidence type="ECO:0000313" key="1">
    <source>
        <dbReference type="EMBL" id="VEB90858.1"/>
    </source>
</evidence>
<dbReference type="AlphaFoldDB" id="A0A447UML6"/>
<accession>A0A447UML6</accession>
<organism evidence="1 2">
    <name type="scientific">Citrobacter koseri</name>
    <name type="common">Citrobacter diversus</name>
    <dbReference type="NCBI Taxonomy" id="545"/>
    <lineage>
        <taxon>Bacteria</taxon>
        <taxon>Pseudomonadati</taxon>
        <taxon>Pseudomonadota</taxon>
        <taxon>Gammaproteobacteria</taxon>
        <taxon>Enterobacterales</taxon>
        <taxon>Enterobacteriaceae</taxon>
        <taxon>Citrobacter</taxon>
    </lineage>
</organism>
<evidence type="ECO:0000313" key="2">
    <source>
        <dbReference type="Proteomes" id="UP000270272"/>
    </source>
</evidence>
<dbReference type="EMBL" id="LR134204">
    <property type="protein sequence ID" value="VEB90858.1"/>
    <property type="molecule type" value="Genomic_DNA"/>
</dbReference>
<dbReference type="Proteomes" id="UP000270272">
    <property type="component" value="Chromosome"/>
</dbReference>
<proteinExistence type="predicted"/>
<protein>
    <submittedName>
        <fullName evidence="1">Uncharacterized protein</fullName>
    </submittedName>
</protein>
<sequence>MLVRLVVEQTFGETTTRRHGDWRQLNRSGVIAHRINTFHAGILEFIDDDVPFFVGFHAGGGKVNVVGCRFAANRPNQAIHRFAATVFQLQGQAAVGVFHHRFRDRVGVKRRAFRVHHFNQRFGDHRVKAA</sequence>
<gene>
    <name evidence="1" type="ORF">NCTC11075_02672</name>
</gene>